<protein>
    <submittedName>
        <fullName evidence="1">Uncharacterized protein</fullName>
    </submittedName>
</protein>
<evidence type="ECO:0000313" key="1">
    <source>
        <dbReference type="EMBL" id="TYH77741.1"/>
    </source>
</evidence>
<gene>
    <name evidence="1" type="ORF">ES332_D04G175700v1</name>
</gene>
<keyword evidence="2" id="KW-1185">Reference proteome</keyword>
<name>A0A5D2LEC9_GOSTO</name>
<dbReference type="EMBL" id="CM017626">
    <property type="protein sequence ID" value="TYH77741.1"/>
    <property type="molecule type" value="Genomic_DNA"/>
</dbReference>
<dbReference type="Proteomes" id="UP000322667">
    <property type="component" value="Chromosome D04"/>
</dbReference>
<accession>A0A5D2LEC9</accession>
<organism evidence="1 2">
    <name type="scientific">Gossypium tomentosum</name>
    <name type="common">Hawaiian cotton</name>
    <name type="synonym">Gossypium sandvicense</name>
    <dbReference type="NCBI Taxonomy" id="34277"/>
    <lineage>
        <taxon>Eukaryota</taxon>
        <taxon>Viridiplantae</taxon>
        <taxon>Streptophyta</taxon>
        <taxon>Embryophyta</taxon>
        <taxon>Tracheophyta</taxon>
        <taxon>Spermatophyta</taxon>
        <taxon>Magnoliopsida</taxon>
        <taxon>eudicotyledons</taxon>
        <taxon>Gunneridae</taxon>
        <taxon>Pentapetalae</taxon>
        <taxon>rosids</taxon>
        <taxon>malvids</taxon>
        <taxon>Malvales</taxon>
        <taxon>Malvaceae</taxon>
        <taxon>Malvoideae</taxon>
        <taxon>Gossypium</taxon>
    </lineage>
</organism>
<evidence type="ECO:0000313" key="2">
    <source>
        <dbReference type="Proteomes" id="UP000322667"/>
    </source>
</evidence>
<sequence length="88" mass="9618">MVLHNVTAAVDKKCHGEEADLATDGVVRRSIPSAAGQAISSFLGMIDACFSYFRHQNNASILREKVTVKLYSDFPSFSIGSWTVPLEN</sequence>
<dbReference type="AlphaFoldDB" id="A0A5D2LEC9"/>
<proteinExistence type="predicted"/>
<reference evidence="1 2" key="1">
    <citation type="submission" date="2019-07" db="EMBL/GenBank/DDBJ databases">
        <title>WGS assembly of Gossypium tomentosum.</title>
        <authorList>
            <person name="Chen Z.J."/>
            <person name="Sreedasyam A."/>
            <person name="Ando A."/>
            <person name="Song Q."/>
            <person name="De L."/>
            <person name="Hulse-Kemp A."/>
            <person name="Ding M."/>
            <person name="Ye W."/>
            <person name="Kirkbride R."/>
            <person name="Jenkins J."/>
            <person name="Plott C."/>
            <person name="Lovell J."/>
            <person name="Lin Y.-M."/>
            <person name="Vaughn R."/>
            <person name="Liu B."/>
            <person name="Li W."/>
            <person name="Simpson S."/>
            <person name="Scheffler B."/>
            <person name="Saski C."/>
            <person name="Grover C."/>
            <person name="Hu G."/>
            <person name="Conover J."/>
            <person name="Carlson J."/>
            <person name="Shu S."/>
            <person name="Boston L."/>
            <person name="Williams M."/>
            <person name="Peterson D."/>
            <person name="Mcgee K."/>
            <person name="Jones D."/>
            <person name="Wendel J."/>
            <person name="Stelly D."/>
            <person name="Grimwood J."/>
            <person name="Schmutz J."/>
        </authorList>
    </citation>
    <scope>NUCLEOTIDE SEQUENCE [LARGE SCALE GENOMIC DNA]</scope>
    <source>
        <strain evidence="1">7179.01</strain>
    </source>
</reference>